<accession>A0A060DS19</accession>
<geneLocation type="plasmid" evidence="7 8">
    <name>AbAZ39_p5</name>
</geneLocation>
<protein>
    <recommendedName>
        <fullName evidence="4">UDP-N-acetylglucosamine 2-epimerase (non-hydrolyzing)</fullName>
        <ecNumber evidence="4">5.1.3.14</ecNumber>
    </recommendedName>
</protein>
<organism evidence="7 8">
    <name type="scientific">Azospirillum argentinense</name>
    <dbReference type="NCBI Taxonomy" id="2970906"/>
    <lineage>
        <taxon>Bacteria</taxon>
        <taxon>Pseudomonadati</taxon>
        <taxon>Pseudomonadota</taxon>
        <taxon>Alphaproteobacteria</taxon>
        <taxon>Rhodospirillales</taxon>
        <taxon>Azospirillaceae</taxon>
        <taxon>Azospirillum</taxon>
    </lineage>
</organism>
<evidence type="ECO:0000313" key="8">
    <source>
        <dbReference type="Proteomes" id="UP000027186"/>
    </source>
</evidence>
<evidence type="ECO:0000256" key="5">
    <source>
        <dbReference type="RuleBase" id="RU003513"/>
    </source>
</evidence>
<dbReference type="RefSeq" id="WP_040138471.1">
    <property type="nucleotide sequence ID" value="NZ_CP007798.1"/>
</dbReference>
<evidence type="ECO:0000259" key="6">
    <source>
        <dbReference type="Pfam" id="PF02350"/>
    </source>
</evidence>
<keyword evidence="1 5" id="KW-0413">Isomerase</keyword>
<reference evidence="7 8" key="1">
    <citation type="journal article" date="2014" name="Genome Announc.">
        <title>Complete Genome Sequence of the Model Rhizosphere Strain Azospirillum brasilense Az39, Successfully Applied in Agriculture.</title>
        <authorList>
            <person name="Rivera D."/>
            <person name="Revale S."/>
            <person name="Molina R."/>
            <person name="Gualpa J."/>
            <person name="Puente M."/>
            <person name="Maroniche G."/>
            <person name="Paris G."/>
            <person name="Baker D."/>
            <person name="Clavijo B."/>
            <person name="McLay K."/>
            <person name="Spaepen S."/>
            <person name="Perticari A."/>
            <person name="Vazquez M."/>
            <person name="Wisniewski-Dye F."/>
            <person name="Watkins C."/>
            <person name="Martinez-Abarca F."/>
            <person name="Vanderleyden J."/>
            <person name="Cassan F."/>
        </authorList>
    </citation>
    <scope>NUCLEOTIDE SEQUENCE [LARGE SCALE GENOMIC DNA]</scope>
    <source>
        <strain evidence="7 8">Az39</strain>
        <plasmid evidence="7">AbAZ39_p5</plasmid>
    </source>
</reference>
<dbReference type="NCBIfam" id="TIGR00236">
    <property type="entry name" value="wecB"/>
    <property type="match status" value="1"/>
</dbReference>
<dbReference type="PANTHER" id="PTHR43174:SF2">
    <property type="entry name" value="UDP-N-ACETYLGLUCOSAMINE 2-EPIMERASE"/>
    <property type="match status" value="1"/>
</dbReference>
<feature type="domain" description="UDP-N-acetylglucosamine 2-epimerase" evidence="6">
    <location>
        <begin position="24"/>
        <end position="362"/>
    </location>
</feature>
<sequence length="368" mass="40187">MTKTILCIVGTRPEAIKMAPVILALRREPWAKVVVVATAQHRELADEVLSLFGIEPDVDLDLMQPNQKLADLTARALVGLDRVIGETSPDMVIAQGDTTSVMAAATACFYRQVPFLHVEAGLRSFDMQNPFPEEFNRIVASRIATLHFAPTASARRHLLDEKVPDGDIVVTGNTVIDALHMVAAQDLPLPVAIAPDRRLVLVTVHRRENFGEPIQGICRAILTLVEEHDDVEVLWPVHPNPNVTGVAHALLGTNPRIHLVKPQPYGGFVAAMKRAHLILSDSGGVQEEAPALARPVLVLRRETERPEAIEAGVVRLIGTDSDVILRHGRELLSDADAYRRMARGESPYGDGHASGRIVEAIKARFLSS</sequence>
<evidence type="ECO:0000256" key="3">
    <source>
        <dbReference type="ARBA" id="ARBA00038209"/>
    </source>
</evidence>
<dbReference type="Pfam" id="PF02350">
    <property type="entry name" value="Epimerase_2"/>
    <property type="match status" value="1"/>
</dbReference>
<name>A0A060DS19_9PROT</name>
<evidence type="ECO:0000256" key="2">
    <source>
        <dbReference type="ARBA" id="ARBA00036080"/>
    </source>
</evidence>
<dbReference type="SUPFAM" id="SSF53756">
    <property type="entry name" value="UDP-Glycosyltransferase/glycogen phosphorylase"/>
    <property type="match status" value="1"/>
</dbReference>
<dbReference type="Gene3D" id="3.40.50.2000">
    <property type="entry name" value="Glycogen Phosphorylase B"/>
    <property type="match status" value="2"/>
</dbReference>
<dbReference type="Proteomes" id="UP000027186">
    <property type="component" value="Plasmid AbAZ39_p5"/>
</dbReference>
<dbReference type="CDD" id="cd03786">
    <property type="entry name" value="GTB_UDP-GlcNAc_2-Epimerase"/>
    <property type="match status" value="1"/>
</dbReference>
<proteinExistence type="inferred from homology"/>
<evidence type="ECO:0000256" key="1">
    <source>
        <dbReference type="ARBA" id="ARBA00023235"/>
    </source>
</evidence>
<dbReference type="AlphaFoldDB" id="A0A060DS19"/>
<gene>
    <name evidence="7" type="ORF">ABAZ39_32935</name>
</gene>
<evidence type="ECO:0000313" key="7">
    <source>
        <dbReference type="EMBL" id="AIB16646.1"/>
    </source>
</evidence>
<dbReference type="InterPro" id="IPR003331">
    <property type="entry name" value="UDP_GlcNAc_Epimerase_2_dom"/>
</dbReference>
<dbReference type="PANTHER" id="PTHR43174">
    <property type="entry name" value="UDP-N-ACETYLGLUCOSAMINE 2-EPIMERASE"/>
    <property type="match status" value="1"/>
</dbReference>
<evidence type="ECO:0000256" key="4">
    <source>
        <dbReference type="ARBA" id="ARBA00038858"/>
    </source>
</evidence>
<dbReference type="KEGG" id="abq:ABAZ39_32935"/>
<dbReference type="EC" id="5.1.3.14" evidence="4"/>
<dbReference type="EMBL" id="CP007798">
    <property type="protein sequence ID" value="AIB16646.1"/>
    <property type="molecule type" value="Genomic_DNA"/>
</dbReference>
<dbReference type="GO" id="GO:0008761">
    <property type="term" value="F:UDP-N-acetylglucosamine 2-epimerase activity"/>
    <property type="evidence" value="ECO:0007669"/>
    <property type="project" value="UniProtKB-EC"/>
</dbReference>
<keyword evidence="7" id="KW-0614">Plasmid</keyword>
<comment type="similarity">
    <text evidence="3 5">Belongs to the UDP-N-acetylglucosamine 2-epimerase family.</text>
</comment>
<comment type="catalytic activity">
    <reaction evidence="2">
        <text>UDP-N-acetyl-alpha-D-glucosamine = UDP-N-acetyl-alpha-D-mannosamine</text>
        <dbReference type="Rhea" id="RHEA:17213"/>
        <dbReference type="ChEBI" id="CHEBI:57705"/>
        <dbReference type="ChEBI" id="CHEBI:68623"/>
        <dbReference type="EC" id="5.1.3.14"/>
    </reaction>
</comment>
<dbReference type="InterPro" id="IPR029767">
    <property type="entry name" value="WecB-like"/>
</dbReference>